<evidence type="ECO:0008006" key="4">
    <source>
        <dbReference type="Google" id="ProtNLM"/>
    </source>
</evidence>
<keyword evidence="1" id="KW-0812">Transmembrane</keyword>
<sequence length="426" mass="42781">MNRHATALFAALEALLVVGVGVALPLVPLTALWAGQYDLQIDWGVFARTAVDLWLLGHGVPLTASLDPSLASSLGLPGVDAPFALTLAPLGFALLTLLLGIRAGRRIVETDHPGVGAVSAVATTAVLSLGLALAAQHEGVSPAVGRGAILPTLVLALGLLVGGIARADRARARRWWGSLSSGRAAGAIRSARDAFDRLPDGATSVAATAVRGGAAAAFGVVAISAVVVAVLLGLQYATVITLYETLQTGIVGGVALTLAQIALLPNLVMWAASWLIGPGFALGTGSSISPLGTTVGPIPSVPVLGVLPQGAFDLGYLGILVPVVVSFVAAVALSPRVARIPEPEARRWPWFLVAGLGMGLVGAVVLALLAVLSGGAAGPGRLADVGPAAGWILLVAFLEVGVASVAGMFVSGLMAPLVRRSPEGRG</sequence>
<feature type="transmembrane region" description="Helical" evidence="1">
    <location>
        <begin position="350"/>
        <end position="371"/>
    </location>
</feature>
<feature type="transmembrane region" description="Helical" evidence="1">
    <location>
        <begin position="113"/>
        <end position="135"/>
    </location>
</feature>
<feature type="transmembrane region" description="Helical" evidence="1">
    <location>
        <begin position="147"/>
        <end position="165"/>
    </location>
</feature>
<proteinExistence type="predicted"/>
<dbReference type="RefSeq" id="WP_045529548.1">
    <property type="nucleotide sequence ID" value="NZ_CP011043.1"/>
</dbReference>
<feature type="transmembrane region" description="Helical" evidence="1">
    <location>
        <begin position="288"/>
        <end position="308"/>
    </location>
</feature>
<feature type="transmembrane region" description="Helical" evidence="1">
    <location>
        <begin position="314"/>
        <end position="338"/>
    </location>
</feature>
<dbReference type="EMBL" id="CP011043">
    <property type="protein sequence ID" value="AJW79932.1"/>
    <property type="molecule type" value="Genomic_DNA"/>
</dbReference>
<dbReference type="Pfam" id="PF19877">
    <property type="entry name" value="DUF6350"/>
    <property type="match status" value="1"/>
</dbReference>
<dbReference type="AlphaFoldDB" id="A0A0D5CKY9"/>
<feature type="transmembrane region" description="Helical" evidence="1">
    <location>
        <begin position="249"/>
        <end position="276"/>
    </location>
</feature>
<dbReference type="Proteomes" id="UP000032604">
    <property type="component" value="Chromosome"/>
</dbReference>
<feature type="transmembrane region" description="Helical" evidence="1">
    <location>
        <begin position="391"/>
        <end position="418"/>
    </location>
</feature>
<feature type="transmembrane region" description="Helical" evidence="1">
    <location>
        <begin position="214"/>
        <end position="237"/>
    </location>
</feature>
<organism evidence="2 3">
    <name type="scientific">Clavibacter michiganensis subsp. insidiosus</name>
    <dbReference type="NCBI Taxonomy" id="33014"/>
    <lineage>
        <taxon>Bacteria</taxon>
        <taxon>Bacillati</taxon>
        <taxon>Actinomycetota</taxon>
        <taxon>Actinomycetes</taxon>
        <taxon>Micrococcales</taxon>
        <taxon>Microbacteriaceae</taxon>
        <taxon>Clavibacter</taxon>
    </lineage>
</organism>
<dbReference type="HOGENOM" id="CLU_033238_3_1_11"/>
<evidence type="ECO:0000313" key="2">
    <source>
        <dbReference type="EMBL" id="AJW79932.1"/>
    </source>
</evidence>
<dbReference type="KEGG" id="cmh:VO01_13100"/>
<evidence type="ECO:0000313" key="3">
    <source>
        <dbReference type="Proteomes" id="UP000032604"/>
    </source>
</evidence>
<accession>A0A0D5CKY9</accession>
<reference evidence="2 3" key="1">
    <citation type="journal article" date="2015" name="Genome Announc.">
        <title>Complete Genome Sequence of Clavibacter michiganensis subsp. insidiosus R1-1 Using PacBio Single-Molecule Real-Time Technology.</title>
        <authorList>
            <person name="Lu Y."/>
            <person name="Samac D.A."/>
            <person name="Glazebrook J."/>
            <person name="Ishimaru C.A."/>
        </authorList>
    </citation>
    <scope>NUCLEOTIDE SEQUENCE [LARGE SCALE GENOMIC DNA]</scope>
    <source>
        <strain evidence="2 3">R1-1</strain>
    </source>
</reference>
<dbReference type="PATRIC" id="fig|33014.5.peg.2695"/>
<keyword evidence="1" id="KW-0472">Membrane</keyword>
<keyword evidence="1" id="KW-1133">Transmembrane helix</keyword>
<gene>
    <name evidence="2" type="ORF">VO01_13100</name>
</gene>
<dbReference type="InterPro" id="IPR045931">
    <property type="entry name" value="DUF6350"/>
</dbReference>
<dbReference type="OrthoDB" id="3742900at2"/>
<protein>
    <recommendedName>
        <fullName evidence="4">Integral membrane protein</fullName>
    </recommendedName>
</protein>
<evidence type="ECO:0000256" key="1">
    <source>
        <dbReference type="SAM" id="Phobius"/>
    </source>
</evidence>
<feature type="transmembrane region" description="Helical" evidence="1">
    <location>
        <begin position="81"/>
        <end position="101"/>
    </location>
</feature>
<name>A0A0D5CKY9_9MICO</name>